<dbReference type="InterPro" id="IPR000408">
    <property type="entry name" value="Reg_chr_condens"/>
</dbReference>
<dbReference type="SUPFAM" id="SSF50985">
    <property type="entry name" value="RCC1/BLIP-II"/>
    <property type="match status" value="1"/>
</dbReference>
<feature type="repeat" description="RCC1" evidence="1">
    <location>
        <begin position="121"/>
        <end position="172"/>
    </location>
</feature>
<name>A0A448XAM9_9PLAT</name>
<sequence length="188" mass="21081">MRFNIGLLYYPMVPSYDTPSTAITISTSKSWAWLHRLSLCLRILGAFVNRHPLPRFVLDSLKAQYPNHLVACHRLMVPSTSSPEVDYANPDIFGPIEDAQLVEWVRERPEDWESCWPFGKNQIWAWGHNHRGQLGGVGGVKVKTPTNVERLGELQPLQVIGGEQSLFVVTNDGEVYASGSYTALDSIS</sequence>
<reference evidence="2" key="1">
    <citation type="submission" date="2018-11" db="EMBL/GenBank/DDBJ databases">
        <authorList>
            <consortium name="Pathogen Informatics"/>
        </authorList>
    </citation>
    <scope>NUCLEOTIDE SEQUENCE</scope>
</reference>
<gene>
    <name evidence="2" type="ORF">PXEA_LOCUS25875</name>
</gene>
<dbReference type="InterPro" id="IPR009091">
    <property type="entry name" value="RCC1/BLIP-II"/>
</dbReference>
<dbReference type="Pfam" id="PF00415">
    <property type="entry name" value="RCC1"/>
    <property type="match status" value="1"/>
</dbReference>
<dbReference type="PROSITE" id="PS50012">
    <property type="entry name" value="RCC1_3"/>
    <property type="match status" value="1"/>
</dbReference>
<proteinExistence type="predicted"/>
<evidence type="ECO:0000313" key="3">
    <source>
        <dbReference type="Proteomes" id="UP000784294"/>
    </source>
</evidence>
<organism evidence="2 3">
    <name type="scientific">Protopolystoma xenopodis</name>
    <dbReference type="NCBI Taxonomy" id="117903"/>
    <lineage>
        <taxon>Eukaryota</taxon>
        <taxon>Metazoa</taxon>
        <taxon>Spiralia</taxon>
        <taxon>Lophotrochozoa</taxon>
        <taxon>Platyhelminthes</taxon>
        <taxon>Monogenea</taxon>
        <taxon>Polyopisthocotylea</taxon>
        <taxon>Polystomatidea</taxon>
        <taxon>Polystomatidae</taxon>
        <taxon>Protopolystoma</taxon>
    </lineage>
</organism>
<dbReference type="Proteomes" id="UP000784294">
    <property type="component" value="Unassembled WGS sequence"/>
</dbReference>
<protein>
    <submittedName>
        <fullName evidence="2">Uncharacterized protein</fullName>
    </submittedName>
</protein>
<keyword evidence="3" id="KW-1185">Reference proteome</keyword>
<accession>A0A448XAM9</accession>
<comment type="caution">
    <text evidence="2">The sequence shown here is derived from an EMBL/GenBank/DDBJ whole genome shotgun (WGS) entry which is preliminary data.</text>
</comment>
<dbReference type="OrthoDB" id="6287308at2759"/>
<evidence type="ECO:0000313" key="2">
    <source>
        <dbReference type="EMBL" id="VEL32435.1"/>
    </source>
</evidence>
<dbReference type="AlphaFoldDB" id="A0A448XAM9"/>
<dbReference type="Gene3D" id="2.130.10.30">
    <property type="entry name" value="Regulator of chromosome condensation 1/beta-lactamase-inhibitor protein II"/>
    <property type="match status" value="1"/>
</dbReference>
<dbReference type="EMBL" id="CAAALY010244183">
    <property type="protein sequence ID" value="VEL32435.1"/>
    <property type="molecule type" value="Genomic_DNA"/>
</dbReference>
<evidence type="ECO:0000256" key="1">
    <source>
        <dbReference type="PROSITE-ProRule" id="PRU00235"/>
    </source>
</evidence>